<accession>A0A2D0MWW0</accession>
<dbReference type="NCBIfam" id="TIGR04183">
    <property type="entry name" value="Por_Secre_tail"/>
    <property type="match status" value="1"/>
</dbReference>
<name>A0A2D0MWW0_FLAN2</name>
<keyword evidence="1" id="KW-0732">Signal</keyword>
<reference evidence="3 4" key="1">
    <citation type="submission" date="2017-10" db="EMBL/GenBank/DDBJ databases">
        <title>The draft genome sequence of Lewinella nigricans NBRC 102662.</title>
        <authorList>
            <person name="Wang K."/>
        </authorList>
    </citation>
    <scope>NUCLEOTIDE SEQUENCE [LARGE SCALE GENOMIC DNA]</scope>
    <source>
        <strain evidence="3 4">NBRC 102662</strain>
    </source>
</reference>
<protein>
    <recommendedName>
        <fullName evidence="2">Secretion system C-terminal sorting domain-containing protein</fullName>
    </recommendedName>
</protein>
<keyword evidence="4" id="KW-1185">Reference proteome</keyword>
<organism evidence="3 4">
    <name type="scientific">Flavilitoribacter nigricans (strain ATCC 23147 / DSM 23189 / NBRC 102662 / NCIMB 1420 / SS-2)</name>
    <name type="common">Lewinella nigricans</name>
    <dbReference type="NCBI Taxonomy" id="1122177"/>
    <lineage>
        <taxon>Bacteria</taxon>
        <taxon>Pseudomonadati</taxon>
        <taxon>Bacteroidota</taxon>
        <taxon>Saprospiria</taxon>
        <taxon>Saprospirales</taxon>
        <taxon>Lewinellaceae</taxon>
        <taxon>Flavilitoribacter</taxon>
    </lineage>
</organism>
<feature type="domain" description="Secretion system C-terminal sorting" evidence="2">
    <location>
        <begin position="266"/>
        <end position="341"/>
    </location>
</feature>
<feature type="signal peptide" evidence="1">
    <location>
        <begin position="1"/>
        <end position="21"/>
    </location>
</feature>
<evidence type="ECO:0000256" key="1">
    <source>
        <dbReference type="SAM" id="SignalP"/>
    </source>
</evidence>
<feature type="chain" id="PRO_5012022523" description="Secretion system C-terminal sorting domain-containing protein" evidence="1">
    <location>
        <begin position="22"/>
        <end position="342"/>
    </location>
</feature>
<evidence type="ECO:0000313" key="3">
    <source>
        <dbReference type="EMBL" id="PHN00687.1"/>
    </source>
</evidence>
<proteinExistence type="predicted"/>
<dbReference type="AlphaFoldDB" id="A0A2D0MWW0"/>
<sequence>MTKQSTPLVLLLLCFTVSLFAQQKQYNPQAIRNIQFTERTGSEVLEERVETDTLLPSIFYTDECAFDQAAYGLGDLWGTVGGMNEYGDMEKAQLIENITNTSISITDVIVWFNSVGIVDNGNLRIKVYSVNEADGSPDMLLGQSDDIAANQIMVNDTFILDTSIPFSTPVTVDASSFFLSVDFSDLYGTMDTVDILHTADDCGSGAEAYELWDDGTWISMRDAWSSDTEDFDMNFSIFAVVEFDPVLAVKDPFYQQGHLRLHPATPNPSRETVRLNYELEKTSQVQIDIFSPDGRRIEQRQLGILPNGSYTEDVELSNFPAGSYIYSIMTDEARVVSRFIVN</sequence>
<dbReference type="RefSeq" id="WP_099155898.1">
    <property type="nucleotide sequence ID" value="NZ_PDUD01000081.1"/>
</dbReference>
<comment type="caution">
    <text evidence="3">The sequence shown here is derived from an EMBL/GenBank/DDBJ whole genome shotgun (WGS) entry which is preliminary data.</text>
</comment>
<dbReference type="EMBL" id="PDUD01000081">
    <property type="protein sequence ID" value="PHN00687.1"/>
    <property type="molecule type" value="Genomic_DNA"/>
</dbReference>
<dbReference type="InterPro" id="IPR026444">
    <property type="entry name" value="Secre_tail"/>
</dbReference>
<dbReference type="Proteomes" id="UP000223913">
    <property type="component" value="Unassembled WGS sequence"/>
</dbReference>
<gene>
    <name evidence="3" type="ORF">CRP01_40910</name>
</gene>
<dbReference type="OrthoDB" id="1488838at2"/>
<evidence type="ECO:0000259" key="2">
    <source>
        <dbReference type="Pfam" id="PF18962"/>
    </source>
</evidence>
<dbReference type="Pfam" id="PF18962">
    <property type="entry name" value="Por_Secre_tail"/>
    <property type="match status" value="1"/>
</dbReference>
<evidence type="ECO:0000313" key="4">
    <source>
        <dbReference type="Proteomes" id="UP000223913"/>
    </source>
</evidence>